<sequence>MEEMPSYGTIHRILKEANFYPYVLQLRQELRLEDHERRIGHAHAQLALMEADADFLGNLLFSSEAHFHVHGTMNKQNFRYWCNSNLHSFHEELLHSPRVTVWAAIGRQGVVGPVFFDGNVNAAKYLKMLQQQFLPVVEAWPAFSKLFFQQDGAPPHWALVIHNWLTAATYPNRWMGRGSPNLPWPPYYPNLTP</sequence>
<evidence type="ECO:0000313" key="2">
    <source>
        <dbReference type="WBParaSite" id="PSAMB.scaffold1682size28763.g14431.t1"/>
    </source>
</evidence>
<accession>A0A914V949</accession>
<name>A0A914V949_9BILA</name>
<keyword evidence="1" id="KW-1185">Reference proteome</keyword>
<dbReference type="Proteomes" id="UP000887566">
    <property type="component" value="Unplaced"/>
</dbReference>
<dbReference type="GO" id="GO:0003676">
    <property type="term" value="F:nucleic acid binding"/>
    <property type="evidence" value="ECO:0007669"/>
    <property type="project" value="InterPro"/>
</dbReference>
<protein>
    <submittedName>
        <fullName evidence="2">Uncharacterized protein</fullName>
    </submittedName>
</protein>
<dbReference type="WBParaSite" id="PSAMB.scaffold1682size28763.g14431.t1">
    <property type="protein sequence ID" value="PSAMB.scaffold1682size28763.g14431.t1"/>
    <property type="gene ID" value="PSAMB.scaffold1682size28763.g14431"/>
</dbReference>
<evidence type="ECO:0000313" key="1">
    <source>
        <dbReference type="Proteomes" id="UP000887566"/>
    </source>
</evidence>
<dbReference type="Gene3D" id="3.30.420.10">
    <property type="entry name" value="Ribonuclease H-like superfamily/Ribonuclease H"/>
    <property type="match status" value="1"/>
</dbReference>
<proteinExistence type="predicted"/>
<dbReference type="PANTHER" id="PTHR47326">
    <property type="entry name" value="TRANSPOSABLE ELEMENT TC3 TRANSPOSASE-LIKE PROTEIN"/>
    <property type="match status" value="1"/>
</dbReference>
<organism evidence="1 2">
    <name type="scientific">Plectus sambesii</name>
    <dbReference type="NCBI Taxonomy" id="2011161"/>
    <lineage>
        <taxon>Eukaryota</taxon>
        <taxon>Metazoa</taxon>
        <taxon>Ecdysozoa</taxon>
        <taxon>Nematoda</taxon>
        <taxon>Chromadorea</taxon>
        <taxon>Plectida</taxon>
        <taxon>Plectina</taxon>
        <taxon>Plectoidea</taxon>
        <taxon>Plectidae</taxon>
        <taxon>Plectus</taxon>
    </lineage>
</organism>
<reference evidence="2" key="1">
    <citation type="submission" date="2022-11" db="UniProtKB">
        <authorList>
            <consortium name="WormBaseParasite"/>
        </authorList>
    </citation>
    <scope>IDENTIFICATION</scope>
</reference>
<dbReference type="AlphaFoldDB" id="A0A914V949"/>
<dbReference type="InterPro" id="IPR036397">
    <property type="entry name" value="RNaseH_sf"/>
</dbReference>
<dbReference type="PANTHER" id="PTHR47326:SF1">
    <property type="entry name" value="HTH PSQ-TYPE DOMAIN-CONTAINING PROTEIN"/>
    <property type="match status" value="1"/>
</dbReference>